<keyword evidence="7" id="KW-0393">Immunoglobulin domain</keyword>
<dbReference type="PANTHER" id="PTHR30251">
    <property type="entry name" value="PILUS ASSEMBLY CHAPERONE"/>
    <property type="match status" value="1"/>
</dbReference>
<keyword evidence="6" id="KW-0143">Chaperone</keyword>
<dbReference type="SUPFAM" id="SSF49354">
    <property type="entry name" value="PapD-like"/>
    <property type="match status" value="1"/>
</dbReference>
<feature type="domain" description="Pili assembly chaperone C-terminal" evidence="10">
    <location>
        <begin position="165"/>
        <end position="220"/>
    </location>
</feature>
<evidence type="ECO:0000256" key="3">
    <source>
        <dbReference type="ARBA" id="ARBA00022558"/>
    </source>
</evidence>
<comment type="similarity">
    <text evidence="2">Belongs to the periplasmic pilus chaperone family.</text>
</comment>
<proteinExistence type="inferred from homology"/>
<evidence type="ECO:0000256" key="1">
    <source>
        <dbReference type="ARBA" id="ARBA00004418"/>
    </source>
</evidence>
<evidence type="ECO:0000313" key="12">
    <source>
        <dbReference type="Proteomes" id="UP000094023"/>
    </source>
</evidence>
<feature type="chain" id="PRO_5008278806" evidence="8">
    <location>
        <begin position="21"/>
        <end position="241"/>
    </location>
</feature>
<protein>
    <submittedName>
        <fullName evidence="11">Periplasmic fimbrial chaperone</fullName>
    </submittedName>
</protein>
<dbReference type="GO" id="GO:0030288">
    <property type="term" value="C:outer membrane-bounded periplasmic space"/>
    <property type="evidence" value="ECO:0007669"/>
    <property type="project" value="InterPro"/>
</dbReference>
<evidence type="ECO:0000259" key="9">
    <source>
        <dbReference type="Pfam" id="PF00345"/>
    </source>
</evidence>
<organism evidence="11 12">
    <name type="scientific">Proteus myxofaciens ATCC 19692</name>
    <dbReference type="NCBI Taxonomy" id="1354337"/>
    <lineage>
        <taxon>Bacteria</taxon>
        <taxon>Pseudomonadati</taxon>
        <taxon>Pseudomonadota</taxon>
        <taxon>Gammaproteobacteria</taxon>
        <taxon>Enterobacterales</taxon>
        <taxon>Morganellaceae</taxon>
        <taxon>Proteus</taxon>
    </lineage>
</organism>
<dbReference type="GO" id="GO:0071555">
    <property type="term" value="P:cell wall organization"/>
    <property type="evidence" value="ECO:0007669"/>
    <property type="project" value="InterPro"/>
</dbReference>
<accession>A0A198FL67</accession>
<dbReference type="EMBL" id="LXEN01000118">
    <property type="protein sequence ID" value="OAT24926.1"/>
    <property type="molecule type" value="Genomic_DNA"/>
</dbReference>
<keyword evidence="5" id="KW-0574">Periplasm</keyword>
<dbReference type="Proteomes" id="UP000094023">
    <property type="component" value="Unassembled WGS sequence"/>
</dbReference>
<dbReference type="PANTHER" id="PTHR30251:SF5">
    <property type="entry name" value="FIMBRIAL CHAPARONE PROTEIN"/>
    <property type="match status" value="1"/>
</dbReference>
<keyword evidence="12" id="KW-1185">Reference proteome</keyword>
<evidence type="ECO:0000256" key="6">
    <source>
        <dbReference type="ARBA" id="ARBA00023186"/>
    </source>
</evidence>
<dbReference type="Gene3D" id="2.60.40.10">
    <property type="entry name" value="Immunoglobulins"/>
    <property type="match status" value="2"/>
</dbReference>
<dbReference type="OrthoDB" id="9131059at2"/>
<evidence type="ECO:0000256" key="5">
    <source>
        <dbReference type="ARBA" id="ARBA00022764"/>
    </source>
</evidence>
<dbReference type="SUPFAM" id="SSF49584">
    <property type="entry name" value="Periplasmic chaperone C-domain"/>
    <property type="match status" value="1"/>
</dbReference>
<comment type="subcellular location">
    <subcellularLocation>
        <location evidence="1">Periplasm</location>
    </subcellularLocation>
</comment>
<evidence type="ECO:0000256" key="8">
    <source>
        <dbReference type="SAM" id="SignalP"/>
    </source>
</evidence>
<dbReference type="InterPro" id="IPR013783">
    <property type="entry name" value="Ig-like_fold"/>
</dbReference>
<feature type="domain" description="Pili assembly chaperone N-terminal" evidence="9">
    <location>
        <begin position="22"/>
        <end position="139"/>
    </location>
</feature>
<evidence type="ECO:0000256" key="2">
    <source>
        <dbReference type="ARBA" id="ARBA00007399"/>
    </source>
</evidence>
<reference evidence="11 12" key="1">
    <citation type="submission" date="2016-04" db="EMBL/GenBank/DDBJ databases">
        <title>ATOL: Assembling a taxonomically balanced genome-scale reconstruction of the evolutionary history of the Enterobacteriaceae.</title>
        <authorList>
            <person name="Plunkett G.III."/>
            <person name="Neeno-Eckwall E.C."/>
            <person name="Glasner J.D."/>
            <person name="Perna N.T."/>
        </authorList>
    </citation>
    <scope>NUCLEOTIDE SEQUENCE [LARGE SCALE GENOMIC DNA]</scope>
    <source>
        <strain evidence="11 12">ATCC 19692</strain>
    </source>
</reference>
<dbReference type="InterPro" id="IPR008962">
    <property type="entry name" value="PapD-like_sf"/>
</dbReference>
<dbReference type="InterPro" id="IPR050643">
    <property type="entry name" value="Periplasmic_pilus_chap"/>
</dbReference>
<dbReference type="InterPro" id="IPR001829">
    <property type="entry name" value="Pili_assmbl_chaperone_bac"/>
</dbReference>
<gene>
    <name evidence="11" type="ORF">M983_2451</name>
</gene>
<evidence type="ECO:0000259" key="10">
    <source>
        <dbReference type="Pfam" id="PF02753"/>
    </source>
</evidence>
<feature type="signal peptide" evidence="8">
    <location>
        <begin position="1"/>
        <end position="20"/>
    </location>
</feature>
<sequence>MKKKFITFFTLLLLSTSSYATLNIDRTRIIYNGENNGTSVTIVNQDEVSAFLAQTWIETADGKKLEHSLVALPFLQKINPGQKKQIKISQLDSQNMLLNDRETLLYFNLLGIPPQSKEKNVVQFTIQSKLKLFYRPKGISYTKKMGNDFQQDLIINKLDNKITLDNPTPYNIIVVNINNSTEKDKNFNEIVVPPFSQSIVRVNSSIKNNVMLGYIDDFGSLKFSQYNCKNSQTCELIINKI</sequence>
<dbReference type="RefSeq" id="WP_066751308.1">
    <property type="nucleotide sequence ID" value="NZ_LXEN01000118.1"/>
</dbReference>
<dbReference type="Pfam" id="PF00345">
    <property type="entry name" value="PapD_N"/>
    <property type="match status" value="1"/>
</dbReference>
<comment type="caution">
    <text evidence="11">The sequence shown here is derived from an EMBL/GenBank/DDBJ whole genome shotgun (WGS) entry which is preliminary data.</text>
</comment>
<evidence type="ECO:0000313" key="11">
    <source>
        <dbReference type="EMBL" id="OAT24926.1"/>
    </source>
</evidence>
<dbReference type="PRINTS" id="PR00969">
    <property type="entry name" value="CHAPERONPILI"/>
</dbReference>
<dbReference type="STRING" id="1354337.M983_2451"/>
<dbReference type="Pfam" id="PF02753">
    <property type="entry name" value="PapD_C"/>
    <property type="match status" value="1"/>
</dbReference>
<dbReference type="InterPro" id="IPR016148">
    <property type="entry name" value="Pili_assmbl_chaperone_C"/>
</dbReference>
<evidence type="ECO:0000256" key="4">
    <source>
        <dbReference type="ARBA" id="ARBA00022729"/>
    </source>
</evidence>
<keyword evidence="4 8" id="KW-0732">Signal</keyword>
<keyword evidence="3" id="KW-1029">Fimbrium biogenesis</keyword>
<dbReference type="InterPro" id="IPR016147">
    <property type="entry name" value="Pili_assmbl_chaperone_N"/>
</dbReference>
<name>A0A198FL67_9GAMM</name>
<dbReference type="AlphaFoldDB" id="A0A198FL67"/>
<dbReference type="InterPro" id="IPR036316">
    <property type="entry name" value="Pili_assmbl_chap_C_dom_sf"/>
</dbReference>
<evidence type="ECO:0000256" key="7">
    <source>
        <dbReference type="ARBA" id="ARBA00023319"/>
    </source>
</evidence>